<reference evidence="2" key="1">
    <citation type="journal article" date="2014" name="Front. Microbiol.">
        <title>High frequency of phylogenetically diverse reductive dehalogenase-homologous genes in deep subseafloor sedimentary metagenomes.</title>
        <authorList>
            <person name="Kawai M."/>
            <person name="Futagami T."/>
            <person name="Toyoda A."/>
            <person name="Takaki Y."/>
            <person name="Nishi S."/>
            <person name="Hori S."/>
            <person name="Arai W."/>
            <person name="Tsubouchi T."/>
            <person name="Morono Y."/>
            <person name="Uchiyama I."/>
            <person name="Ito T."/>
            <person name="Fujiyama A."/>
            <person name="Inagaki F."/>
            <person name="Takami H."/>
        </authorList>
    </citation>
    <scope>NUCLEOTIDE SEQUENCE</scope>
    <source>
        <strain evidence="2">Expedition CK06-06</strain>
    </source>
</reference>
<comment type="caution">
    <text evidence="2">The sequence shown here is derived from an EMBL/GenBank/DDBJ whole genome shotgun (WGS) entry which is preliminary data.</text>
</comment>
<keyword evidence="1" id="KW-0812">Transmembrane</keyword>
<evidence type="ECO:0000256" key="1">
    <source>
        <dbReference type="SAM" id="Phobius"/>
    </source>
</evidence>
<accession>X0U8J9</accession>
<feature type="transmembrane region" description="Helical" evidence="1">
    <location>
        <begin position="175"/>
        <end position="195"/>
    </location>
</feature>
<gene>
    <name evidence="2" type="ORF">S01H1_26400</name>
</gene>
<protein>
    <submittedName>
        <fullName evidence="2">Uncharacterized protein</fullName>
    </submittedName>
</protein>
<name>X0U8J9_9ZZZZ</name>
<keyword evidence="1" id="KW-1133">Transmembrane helix</keyword>
<feature type="non-terminal residue" evidence="2">
    <location>
        <position position="282"/>
    </location>
</feature>
<keyword evidence="1" id="KW-0472">Membrane</keyword>
<evidence type="ECO:0000313" key="2">
    <source>
        <dbReference type="EMBL" id="GAF96687.1"/>
    </source>
</evidence>
<proteinExistence type="predicted"/>
<dbReference type="AlphaFoldDB" id="X0U8J9"/>
<sequence>WGGHSCPAGVLVSRNVDQSIRKTVGKRNIHGNNVQVYRSQISVAQWSSNWLAYSRYEGLIVTGRDMQEMPPGALAAITQYVECGGSLLITGGDWREPDSWRRHRLDVSDEMTYFMGFGQCRVLNDSSPSAGGAQWRQITQMWQQAHQPFSEHRGIDDANRLFPVIEDLQIPVRGLFLLILLFAVGIGPVNLIVLAKMRRRIWMLWTVPAISLVTCVAVFGYATFAEGWLGHRRGETLTILDQATHRATTIGWAAFYSPLTPRGGLRFGYETELTPQLSTGRG</sequence>
<feature type="transmembrane region" description="Helical" evidence="1">
    <location>
        <begin position="202"/>
        <end position="224"/>
    </location>
</feature>
<feature type="non-terminal residue" evidence="2">
    <location>
        <position position="1"/>
    </location>
</feature>
<organism evidence="2">
    <name type="scientific">marine sediment metagenome</name>
    <dbReference type="NCBI Taxonomy" id="412755"/>
    <lineage>
        <taxon>unclassified sequences</taxon>
        <taxon>metagenomes</taxon>
        <taxon>ecological metagenomes</taxon>
    </lineage>
</organism>
<dbReference type="EMBL" id="BARS01016000">
    <property type="protein sequence ID" value="GAF96687.1"/>
    <property type="molecule type" value="Genomic_DNA"/>
</dbReference>